<dbReference type="SUPFAM" id="SSF48239">
    <property type="entry name" value="Terpenoid cyclases/Protein prenyltransferases"/>
    <property type="match status" value="1"/>
</dbReference>
<dbReference type="InterPro" id="IPR008930">
    <property type="entry name" value="Terpenoid_cyclase/PrenylTrfase"/>
</dbReference>
<dbReference type="OrthoDB" id="244237at2"/>
<dbReference type="Proteomes" id="UP000320390">
    <property type="component" value="Chromosome"/>
</dbReference>
<gene>
    <name evidence="1" type="ORF">Poly30_24960</name>
</gene>
<sequence length="401" mass="44804">MIGTLTAAILLVLSAAPTQELPAAKDVIGSERDAKEVPYSLPREAAGPAIDQAAAFLVGEIREDGSWGDDLPTLEEVGFALSTFRSWRIASHGIVCMALASLDETPERRAALERAVGWLCDCELPRRDSDWDIDYVWSSLYGFTATIELLQDERFQVDAWRARLQKRANEFLAVLKKHQAVSGGWAYYDDPPFSRQPTWATSFCTALVLPALHAAPTVGIEVPEKVEERALRYLNRCVLPNGAYSYDLDPVVRLSGVEHINLMEGSLGRTQVGNWARRVTGDRRVTDEVIREGLEAFFKSHGFLDHARMRPIPHEGFHSNAGYFYFFAHYYASQVISLLPEEEREGWHARLRPHLIKTQRENGSTSDFLDSEYSVNAGTAFLVLALREGLSAAPARPDTPR</sequence>
<reference evidence="1 2" key="1">
    <citation type="submission" date="2019-02" db="EMBL/GenBank/DDBJ databases">
        <title>Deep-cultivation of Planctomycetes and their phenomic and genomic characterization uncovers novel biology.</title>
        <authorList>
            <person name="Wiegand S."/>
            <person name="Jogler M."/>
            <person name="Boedeker C."/>
            <person name="Pinto D."/>
            <person name="Vollmers J."/>
            <person name="Rivas-Marin E."/>
            <person name="Kohn T."/>
            <person name="Peeters S.H."/>
            <person name="Heuer A."/>
            <person name="Rast P."/>
            <person name="Oberbeckmann S."/>
            <person name="Bunk B."/>
            <person name="Jeske O."/>
            <person name="Meyerdierks A."/>
            <person name="Storesund J.E."/>
            <person name="Kallscheuer N."/>
            <person name="Luecker S."/>
            <person name="Lage O.M."/>
            <person name="Pohl T."/>
            <person name="Merkel B.J."/>
            <person name="Hornburger P."/>
            <person name="Mueller R.-W."/>
            <person name="Bruemmer F."/>
            <person name="Labrenz M."/>
            <person name="Spormann A.M."/>
            <person name="Op den Camp H."/>
            <person name="Overmann J."/>
            <person name="Amann R."/>
            <person name="Jetten M.S.M."/>
            <person name="Mascher T."/>
            <person name="Medema M.H."/>
            <person name="Devos D.P."/>
            <person name="Kaster A.-K."/>
            <person name="Ovreas L."/>
            <person name="Rohde M."/>
            <person name="Galperin M.Y."/>
            <person name="Jogler C."/>
        </authorList>
    </citation>
    <scope>NUCLEOTIDE SEQUENCE [LARGE SCALE GENOMIC DNA]</scope>
    <source>
        <strain evidence="1 2">Poly30</strain>
    </source>
</reference>
<dbReference type="AlphaFoldDB" id="A0A518ESB1"/>
<keyword evidence="2" id="KW-1185">Reference proteome</keyword>
<name>A0A518ESB1_9BACT</name>
<evidence type="ECO:0000313" key="1">
    <source>
        <dbReference type="EMBL" id="QDV06977.1"/>
    </source>
</evidence>
<dbReference type="RefSeq" id="WP_145197639.1">
    <property type="nucleotide sequence ID" value="NZ_CP036434.1"/>
</dbReference>
<proteinExistence type="predicted"/>
<evidence type="ECO:0008006" key="3">
    <source>
        <dbReference type="Google" id="ProtNLM"/>
    </source>
</evidence>
<accession>A0A518ESB1</accession>
<dbReference type="EMBL" id="CP036434">
    <property type="protein sequence ID" value="QDV06977.1"/>
    <property type="molecule type" value="Genomic_DNA"/>
</dbReference>
<dbReference type="Gene3D" id="1.50.10.20">
    <property type="match status" value="1"/>
</dbReference>
<organism evidence="1 2">
    <name type="scientific">Saltatorellus ferox</name>
    <dbReference type="NCBI Taxonomy" id="2528018"/>
    <lineage>
        <taxon>Bacteria</taxon>
        <taxon>Pseudomonadati</taxon>
        <taxon>Planctomycetota</taxon>
        <taxon>Planctomycetia</taxon>
        <taxon>Planctomycetia incertae sedis</taxon>
        <taxon>Saltatorellus</taxon>
    </lineage>
</organism>
<evidence type="ECO:0000313" key="2">
    <source>
        <dbReference type="Proteomes" id="UP000320390"/>
    </source>
</evidence>
<protein>
    <recommendedName>
        <fullName evidence="3">Prenyltransferase and squalene oxidase repeat protein</fullName>
    </recommendedName>
</protein>